<evidence type="ECO:0008006" key="4">
    <source>
        <dbReference type="Google" id="ProtNLM"/>
    </source>
</evidence>
<protein>
    <recommendedName>
        <fullName evidence="4">Cupin 2 conserved barrel domain-containing protein</fullName>
    </recommendedName>
</protein>
<dbReference type="RefSeq" id="XP_013274511.1">
    <property type="nucleotide sequence ID" value="XM_013419057.1"/>
</dbReference>
<dbReference type="PANTHER" id="PTHR36440">
    <property type="entry name" value="PUTATIVE (AFU_ORTHOLOGUE AFUA_8G07350)-RELATED"/>
    <property type="match status" value="1"/>
</dbReference>
<keyword evidence="3" id="KW-1185">Reference proteome</keyword>
<dbReference type="PANTHER" id="PTHR36440:SF1">
    <property type="entry name" value="PUTATIVE (AFU_ORTHOLOGUE AFUA_8G07350)-RELATED"/>
    <property type="match status" value="1"/>
</dbReference>
<evidence type="ECO:0000313" key="2">
    <source>
        <dbReference type="EMBL" id="KIX07375.1"/>
    </source>
</evidence>
<accession>A0A0D2JDT7</accession>
<dbReference type="HOGENOM" id="CLU_060566_0_0_1"/>
<dbReference type="GeneID" id="25290099"/>
<dbReference type="AlphaFoldDB" id="A0A0D2JDT7"/>
<proteinExistence type="predicted"/>
<dbReference type="EMBL" id="KN847476">
    <property type="protein sequence ID" value="KIX07375.1"/>
    <property type="molecule type" value="Genomic_DNA"/>
</dbReference>
<dbReference type="InterPro" id="IPR011051">
    <property type="entry name" value="RmlC_Cupin_sf"/>
</dbReference>
<dbReference type="Gene3D" id="2.60.120.10">
    <property type="entry name" value="Jelly Rolls"/>
    <property type="match status" value="2"/>
</dbReference>
<reference evidence="2 3" key="1">
    <citation type="submission" date="2015-01" db="EMBL/GenBank/DDBJ databases">
        <title>The Genome Sequence of Rhinocladiella mackenzie CBS 650.93.</title>
        <authorList>
            <consortium name="The Broad Institute Genomics Platform"/>
            <person name="Cuomo C."/>
            <person name="de Hoog S."/>
            <person name="Gorbushina A."/>
            <person name="Stielow B."/>
            <person name="Teixiera M."/>
            <person name="Abouelleil A."/>
            <person name="Chapman S.B."/>
            <person name="Priest M."/>
            <person name="Young S.K."/>
            <person name="Wortman J."/>
            <person name="Nusbaum C."/>
            <person name="Birren B."/>
        </authorList>
    </citation>
    <scope>NUCLEOTIDE SEQUENCE [LARGE SCALE GENOMIC DNA]</scope>
    <source>
        <strain evidence="2 3">CBS 650.93</strain>
    </source>
</reference>
<gene>
    <name evidence="2" type="ORF">Z518_02028</name>
</gene>
<feature type="signal peptide" evidence="1">
    <location>
        <begin position="1"/>
        <end position="29"/>
    </location>
</feature>
<dbReference type="VEuPathDB" id="FungiDB:Z518_02028"/>
<dbReference type="STRING" id="1442369.A0A0D2JDT7"/>
<dbReference type="InterPro" id="IPR053146">
    <property type="entry name" value="QDO-like"/>
</dbReference>
<sequence>MTPSQTLTLATSLLAVLSPSATRVSPANGGLVVDSAPNMPQPYVLRNLKGDAVNFGGLILRTLVSNVTSSGGLSLLGVNSGPAPLNLIHYHKEVEAFYTLKGSVQVFHNTDQGREVRANDFALLAPGNNHTYRPNDLDFQLTLCVAPGGIDEFFAAAADPYTSSSPFNPEDHSQLNVTKVLGLMPQYHIVPQPMNSINMDWVNGTTADGLDTWHVADQTLPEDPTKAYFISSNRGPKFLQRDTGRVIAQLASTKQTGNVLSVAAITLKPTDKPAAVSFDVDHAFQVTEGQLSVEINGETVQMIFGDLVFIPDGTRFTYWSSVGFTKFVVWSAGPGLVECLIKDAEPWDHTVWPA</sequence>
<name>A0A0D2JDT7_9EURO</name>
<dbReference type="Proteomes" id="UP000053617">
    <property type="component" value="Unassembled WGS sequence"/>
</dbReference>
<evidence type="ECO:0000313" key="3">
    <source>
        <dbReference type="Proteomes" id="UP000053617"/>
    </source>
</evidence>
<dbReference type="SUPFAM" id="SSF51182">
    <property type="entry name" value="RmlC-like cupins"/>
    <property type="match status" value="1"/>
</dbReference>
<evidence type="ECO:0000256" key="1">
    <source>
        <dbReference type="SAM" id="SignalP"/>
    </source>
</evidence>
<organism evidence="2 3">
    <name type="scientific">Rhinocladiella mackenziei CBS 650.93</name>
    <dbReference type="NCBI Taxonomy" id="1442369"/>
    <lineage>
        <taxon>Eukaryota</taxon>
        <taxon>Fungi</taxon>
        <taxon>Dikarya</taxon>
        <taxon>Ascomycota</taxon>
        <taxon>Pezizomycotina</taxon>
        <taxon>Eurotiomycetes</taxon>
        <taxon>Chaetothyriomycetidae</taxon>
        <taxon>Chaetothyriales</taxon>
        <taxon>Herpotrichiellaceae</taxon>
        <taxon>Rhinocladiella</taxon>
    </lineage>
</organism>
<keyword evidence="1" id="KW-0732">Signal</keyword>
<feature type="chain" id="PRO_5002245279" description="Cupin 2 conserved barrel domain-containing protein" evidence="1">
    <location>
        <begin position="30"/>
        <end position="354"/>
    </location>
</feature>
<dbReference type="OrthoDB" id="5370773at2759"/>
<dbReference type="InterPro" id="IPR014710">
    <property type="entry name" value="RmlC-like_jellyroll"/>
</dbReference>